<sequence length="143" mass="16855">MKDLYYVALKLFLRHGDKLLITKDIFGEWDLPGGRIKKNEFKKPFEKIIERKVKEELGSGVRYSLGMPVVFMRHERREATASNKPKVRIFAIGYEARYNGGEIRLGLVHDRFEWVSANKFDPKKYFKGGWLKGVEEYLKLQKK</sequence>
<dbReference type="Proteomes" id="UP000230553">
    <property type="component" value="Unassembled WGS sequence"/>
</dbReference>
<comment type="caution">
    <text evidence="1">The sequence shown here is derived from an EMBL/GenBank/DDBJ whole genome shotgun (WGS) entry which is preliminary data.</text>
</comment>
<evidence type="ECO:0000313" key="2">
    <source>
        <dbReference type="Proteomes" id="UP000230553"/>
    </source>
</evidence>
<gene>
    <name evidence="1" type="ORF">COY31_02255</name>
</gene>
<organism evidence="1 2">
    <name type="scientific">Candidatus Wolfebacteria bacterium CG_4_10_14_0_2_um_filter_39_18</name>
    <dbReference type="NCBI Taxonomy" id="1975061"/>
    <lineage>
        <taxon>Bacteria</taxon>
        <taxon>Candidatus Wolfeibacteriota</taxon>
    </lineage>
</organism>
<evidence type="ECO:0000313" key="1">
    <source>
        <dbReference type="EMBL" id="PIZ44589.1"/>
    </source>
</evidence>
<dbReference type="InterPro" id="IPR015797">
    <property type="entry name" value="NUDIX_hydrolase-like_dom_sf"/>
</dbReference>
<protein>
    <submittedName>
        <fullName evidence="1">Uncharacterized protein</fullName>
    </submittedName>
</protein>
<proteinExistence type="predicted"/>
<name>A0A2M7TG90_9BACT</name>
<accession>A0A2M7TG90</accession>
<reference evidence="2" key="1">
    <citation type="submission" date="2017-09" db="EMBL/GenBank/DDBJ databases">
        <title>Depth-based differentiation of microbial function through sediment-hosted aquifers and enrichment of novel symbionts in the deep terrestrial subsurface.</title>
        <authorList>
            <person name="Probst A.J."/>
            <person name="Ladd B."/>
            <person name="Jarett J.K."/>
            <person name="Geller-Mcgrath D.E."/>
            <person name="Sieber C.M.K."/>
            <person name="Emerson J.B."/>
            <person name="Anantharaman K."/>
            <person name="Thomas B.C."/>
            <person name="Malmstrom R."/>
            <person name="Stieglmeier M."/>
            <person name="Klingl A."/>
            <person name="Woyke T."/>
            <person name="Ryan C.M."/>
            <person name="Banfield J.F."/>
        </authorList>
    </citation>
    <scope>NUCLEOTIDE SEQUENCE [LARGE SCALE GENOMIC DNA]</scope>
</reference>
<dbReference type="Gene3D" id="3.90.79.10">
    <property type="entry name" value="Nucleoside Triphosphate Pyrophosphohydrolase"/>
    <property type="match status" value="1"/>
</dbReference>
<dbReference type="SUPFAM" id="SSF55811">
    <property type="entry name" value="Nudix"/>
    <property type="match status" value="1"/>
</dbReference>
<dbReference type="AlphaFoldDB" id="A0A2M7TG90"/>
<dbReference type="EMBL" id="PFNM01000042">
    <property type="protein sequence ID" value="PIZ44589.1"/>
    <property type="molecule type" value="Genomic_DNA"/>
</dbReference>